<organism evidence="2 3">
    <name type="scientific">Desulfobulbus oligotrophicus</name>
    <dbReference type="NCBI Taxonomy" id="1909699"/>
    <lineage>
        <taxon>Bacteria</taxon>
        <taxon>Pseudomonadati</taxon>
        <taxon>Thermodesulfobacteriota</taxon>
        <taxon>Desulfobulbia</taxon>
        <taxon>Desulfobulbales</taxon>
        <taxon>Desulfobulbaceae</taxon>
        <taxon>Desulfobulbus</taxon>
    </lineage>
</organism>
<sequence length="367" mass="42334">MIKHSFALQPVDVLTWFLPDRHLVHLEPLTQGNINDTWRVEIAGGQYAILQRLHPEVFTDAEMIMANVRALTRHLSQTGEPNITFFQLISNPTGQDHYIDTAGHCWRLLTHIDNSRLLVRVTTPEQACSIGRLLGRFHILTANLDSQTLTDPLPDFHITPRYLEHYDQLSTAWRPVDENEQFCREFIETVRPMVSLLEDSRHRLTHRVIHGDPKVANFLFARDEDRAVSLIDFDTVKPGLLLHDLADCLRSCCNPQGEWQTTPEKTRFRPELFEALMAGYLDQAAHLLSAGDRELLVPATALISFELGLRFFIDHLEGDRYFKITKHGDNLHRALVQFHLHRSISKQYHALNKRLLPLLAQYDIDPQ</sequence>
<dbReference type="PANTHER" id="PTHR21064:SF5">
    <property type="entry name" value="SLR1880 PROTEIN"/>
    <property type="match status" value="1"/>
</dbReference>
<keyword evidence="2" id="KW-0808">Transferase</keyword>
<dbReference type="Pfam" id="PF01636">
    <property type="entry name" value="APH"/>
    <property type="match status" value="1"/>
</dbReference>
<dbReference type="EMBL" id="CP054140">
    <property type="protein sequence ID" value="QQG65071.1"/>
    <property type="molecule type" value="Genomic_DNA"/>
</dbReference>
<dbReference type="PANTHER" id="PTHR21064">
    <property type="entry name" value="AMINOGLYCOSIDE PHOSPHOTRANSFERASE DOMAIN-CONTAINING PROTEIN-RELATED"/>
    <property type="match status" value="1"/>
</dbReference>
<dbReference type="InterPro" id="IPR002575">
    <property type="entry name" value="Aminoglycoside_PTrfase"/>
</dbReference>
<evidence type="ECO:0000313" key="3">
    <source>
        <dbReference type="Proteomes" id="UP000596092"/>
    </source>
</evidence>
<dbReference type="InterPro" id="IPR011009">
    <property type="entry name" value="Kinase-like_dom_sf"/>
</dbReference>
<keyword evidence="3" id="KW-1185">Reference proteome</keyword>
<dbReference type="GO" id="GO:0016740">
    <property type="term" value="F:transferase activity"/>
    <property type="evidence" value="ECO:0007669"/>
    <property type="project" value="UniProtKB-KW"/>
</dbReference>
<protein>
    <submittedName>
        <fullName evidence="2">Aminoglycoside phosphotransferase family protein</fullName>
    </submittedName>
</protein>
<dbReference type="SUPFAM" id="SSF56112">
    <property type="entry name" value="Protein kinase-like (PK-like)"/>
    <property type="match status" value="1"/>
</dbReference>
<dbReference type="KEGG" id="dog:HP555_03915"/>
<gene>
    <name evidence="2" type="ORF">HP555_03915</name>
</gene>
<evidence type="ECO:0000259" key="1">
    <source>
        <dbReference type="Pfam" id="PF01636"/>
    </source>
</evidence>
<reference evidence="2 3" key="1">
    <citation type="submission" date="2020-05" db="EMBL/GenBank/DDBJ databases">
        <title>Complete genome of Desulfobulbus oligotrophicus.</title>
        <authorList>
            <person name="Podar M."/>
        </authorList>
    </citation>
    <scope>NUCLEOTIDE SEQUENCE [LARGE SCALE GENOMIC DNA]</scope>
    <source>
        <strain evidence="2 3">Prop6</strain>
    </source>
</reference>
<dbReference type="Gene3D" id="3.90.1200.10">
    <property type="match status" value="1"/>
</dbReference>
<dbReference type="RefSeq" id="WP_199263887.1">
    <property type="nucleotide sequence ID" value="NZ_CP054140.1"/>
</dbReference>
<accession>A0A7T5VC40</accession>
<dbReference type="Proteomes" id="UP000596092">
    <property type="component" value="Chromosome"/>
</dbReference>
<name>A0A7T5VC40_9BACT</name>
<dbReference type="AlphaFoldDB" id="A0A7T5VC40"/>
<proteinExistence type="predicted"/>
<feature type="domain" description="Aminoglycoside phosphotransferase" evidence="1">
    <location>
        <begin position="26"/>
        <end position="280"/>
    </location>
</feature>
<evidence type="ECO:0000313" key="2">
    <source>
        <dbReference type="EMBL" id="QQG65071.1"/>
    </source>
</evidence>
<dbReference type="InterPro" id="IPR050249">
    <property type="entry name" value="Pseudomonas-type_ThrB"/>
</dbReference>